<dbReference type="Pfam" id="PF22435">
    <property type="entry name" value="MRM3-like_sub_bind"/>
    <property type="match status" value="1"/>
</dbReference>
<dbReference type="EMBL" id="FOXQ01000003">
    <property type="protein sequence ID" value="SFP94830.1"/>
    <property type="molecule type" value="Genomic_DNA"/>
</dbReference>
<comment type="similarity">
    <text evidence="1">Belongs to the class IV-like SAM-binding methyltransferase superfamily. RNA methyltransferase TrmH family.</text>
</comment>
<gene>
    <name evidence="5" type="ORF">SAMN05444277_103304</name>
</gene>
<evidence type="ECO:0000256" key="2">
    <source>
        <dbReference type="ARBA" id="ARBA00022603"/>
    </source>
</evidence>
<dbReference type="GO" id="GO:0005737">
    <property type="term" value="C:cytoplasm"/>
    <property type="evidence" value="ECO:0007669"/>
    <property type="project" value="UniProtKB-ARBA"/>
</dbReference>
<keyword evidence="6" id="KW-1185">Reference proteome</keyword>
<dbReference type="SMART" id="SM00967">
    <property type="entry name" value="SpoU_sub_bind"/>
    <property type="match status" value="1"/>
</dbReference>
<dbReference type="CDD" id="cd18109">
    <property type="entry name" value="SpoU-like_RNA-MTase"/>
    <property type="match status" value="1"/>
</dbReference>
<evidence type="ECO:0000313" key="6">
    <source>
        <dbReference type="Proteomes" id="UP000199031"/>
    </source>
</evidence>
<dbReference type="InterPro" id="IPR029028">
    <property type="entry name" value="Alpha/beta_knot_MTases"/>
</dbReference>
<proteinExistence type="inferred from homology"/>
<dbReference type="InterPro" id="IPR029026">
    <property type="entry name" value="tRNA_m1G_MTases_N"/>
</dbReference>
<protein>
    <submittedName>
        <fullName evidence="5">RNA methyltransferase, TrmH family</fullName>
    </submittedName>
</protein>
<dbReference type="SUPFAM" id="SSF55315">
    <property type="entry name" value="L30e-like"/>
    <property type="match status" value="1"/>
</dbReference>
<dbReference type="GO" id="GO:0032259">
    <property type="term" value="P:methylation"/>
    <property type="evidence" value="ECO:0007669"/>
    <property type="project" value="UniProtKB-KW"/>
</dbReference>
<evidence type="ECO:0000256" key="1">
    <source>
        <dbReference type="ARBA" id="ARBA00007228"/>
    </source>
</evidence>
<sequence>MLSRNEAKYIQSLGHKKNRDNEGCFVAEGVKVVDELIQSGFAIRKIYALKKWAADNSDIKDVIEVDEAGLKRISNFETPNKVIAVFEKKKLRQSPDFNNKITLVLDGIQDPGNLGTIIRTADWFGIENIIASPDTADIYNAKVVQSTMGSIARVNMIYTDLDGFLYSNKIPVYGAMLDGEAVSAIKKTEECFVIIGNEGKGIRENIQPYIQKKISIPKIGNAESLNAAVATGIILYSLKIKI</sequence>
<evidence type="ECO:0000256" key="3">
    <source>
        <dbReference type="ARBA" id="ARBA00022679"/>
    </source>
</evidence>
<name>A0A1I5UHX6_9BACT</name>
<dbReference type="SUPFAM" id="SSF75217">
    <property type="entry name" value="alpha/beta knot"/>
    <property type="match status" value="1"/>
</dbReference>
<dbReference type="InterPro" id="IPR051259">
    <property type="entry name" value="rRNA_Methyltransferase"/>
</dbReference>
<dbReference type="AlphaFoldDB" id="A0A1I5UHX6"/>
<dbReference type="RefSeq" id="WP_090657032.1">
    <property type="nucleotide sequence ID" value="NZ_FOXQ01000003.1"/>
</dbReference>
<feature type="domain" description="RNA 2-O ribose methyltransferase substrate binding" evidence="4">
    <location>
        <begin position="26"/>
        <end position="92"/>
    </location>
</feature>
<dbReference type="InterPro" id="IPR053888">
    <property type="entry name" value="MRM3-like_sub_bind"/>
</dbReference>
<dbReference type="Pfam" id="PF00588">
    <property type="entry name" value="SpoU_methylase"/>
    <property type="match status" value="1"/>
</dbReference>
<reference evidence="5 6" key="1">
    <citation type="submission" date="2016-10" db="EMBL/GenBank/DDBJ databases">
        <authorList>
            <person name="de Groot N.N."/>
        </authorList>
    </citation>
    <scope>NUCLEOTIDE SEQUENCE [LARGE SCALE GENOMIC DNA]</scope>
    <source>
        <strain evidence="5 6">DSM 28286</strain>
    </source>
</reference>
<dbReference type="STRING" id="1465490.SAMN05444277_103304"/>
<dbReference type="InterPro" id="IPR001537">
    <property type="entry name" value="SpoU_MeTrfase"/>
</dbReference>
<dbReference type="GO" id="GO:0008173">
    <property type="term" value="F:RNA methyltransferase activity"/>
    <property type="evidence" value="ECO:0007669"/>
    <property type="project" value="InterPro"/>
</dbReference>
<dbReference type="Gene3D" id="3.40.1280.10">
    <property type="match status" value="1"/>
</dbReference>
<evidence type="ECO:0000259" key="4">
    <source>
        <dbReference type="SMART" id="SM00967"/>
    </source>
</evidence>
<keyword evidence="2 5" id="KW-0489">Methyltransferase</keyword>
<dbReference type="GO" id="GO:0006396">
    <property type="term" value="P:RNA processing"/>
    <property type="evidence" value="ECO:0007669"/>
    <property type="project" value="InterPro"/>
</dbReference>
<dbReference type="InterPro" id="IPR029064">
    <property type="entry name" value="Ribosomal_eL30-like_sf"/>
</dbReference>
<organism evidence="5 6">
    <name type="scientific">Parafilimonas terrae</name>
    <dbReference type="NCBI Taxonomy" id="1465490"/>
    <lineage>
        <taxon>Bacteria</taxon>
        <taxon>Pseudomonadati</taxon>
        <taxon>Bacteroidota</taxon>
        <taxon>Chitinophagia</taxon>
        <taxon>Chitinophagales</taxon>
        <taxon>Chitinophagaceae</taxon>
        <taxon>Parafilimonas</taxon>
    </lineage>
</organism>
<dbReference type="PANTHER" id="PTHR43191:SF2">
    <property type="entry name" value="RRNA METHYLTRANSFERASE 3, MITOCHONDRIAL"/>
    <property type="match status" value="1"/>
</dbReference>
<evidence type="ECO:0000313" key="5">
    <source>
        <dbReference type="EMBL" id="SFP94830.1"/>
    </source>
</evidence>
<dbReference type="GO" id="GO:0003723">
    <property type="term" value="F:RNA binding"/>
    <property type="evidence" value="ECO:0007669"/>
    <property type="project" value="InterPro"/>
</dbReference>
<dbReference type="PANTHER" id="PTHR43191">
    <property type="entry name" value="RRNA METHYLTRANSFERASE 3"/>
    <property type="match status" value="1"/>
</dbReference>
<dbReference type="OrthoDB" id="9785673at2"/>
<keyword evidence="3 5" id="KW-0808">Transferase</keyword>
<dbReference type="Proteomes" id="UP000199031">
    <property type="component" value="Unassembled WGS sequence"/>
</dbReference>
<dbReference type="Gene3D" id="3.30.1330.30">
    <property type="match status" value="1"/>
</dbReference>
<accession>A0A1I5UHX6</accession>
<dbReference type="InterPro" id="IPR013123">
    <property type="entry name" value="SpoU_subst-bd"/>
</dbReference>